<evidence type="ECO:0000256" key="5">
    <source>
        <dbReference type="ARBA" id="ARBA00023002"/>
    </source>
</evidence>
<comment type="catalytic activity">
    <reaction evidence="13">
        <text>dibenzothiophene + 2 FMNH2 + 2 O2 = dibenzothiophene 5,5-dioxide + 2 FMN + 2 H2O + 2 H(+)</text>
        <dbReference type="Rhea" id="RHEA:49072"/>
        <dbReference type="ChEBI" id="CHEBI:15377"/>
        <dbReference type="ChEBI" id="CHEBI:15378"/>
        <dbReference type="ChEBI" id="CHEBI:15379"/>
        <dbReference type="ChEBI" id="CHEBI:23681"/>
        <dbReference type="ChEBI" id="CHEBI:57618"/>
        <dbReference type="ChEBI" id="CHEBI:58210"/>
        <dbReference type="ChEBI" id="CHEBI:90356"/>
        <dbReference type="EC" id="1.14.14.21"/>
    </reaction>
</comment>
<evidence type="ECO:0000256" key="6">
    <source>
        <dbReference type="ARBA" id="ARBA00023033"/>
    </source>
</evidence>
<evidence type="ECO:0000259" key="16">
    <source>
        <dbReference type="Pfam" id="PF08028"/>
    </source>
</evidence>
<dbReference type="Gene3D" id="2.40.110.10">
    <property type="entry name" value="Butyryl-CoA Dehydrogenase, subunit A, domain 2"/>
    <property type="match status" value="1"/>
</dbReference>
<dbReference type="PANTHER" id="PTHR43884">
    <property type="entry name" value="ACYL-COA DEHYDROGENASE"/>
    <property type="match status" value="1"/>
</dbReference>
<dbReference type="AlphaFoldDB" id="A0A398AYR9"/>
<dbReference type="EC" id="1.14.14.21" evidence="9"/>
<dbReference type="SUPFAM" id="SSF47203">
    <property type="entry name" value="Acyl-CoA dehydrogenase C-terminal domain-like"/>
    <property type="match status" value="1"/>
</dbReference>
<dbReference type="InterPro" id="IPR046373">
    <property type="entry name" value="Acyl-CoA_Oxase/DH_mid-dom_sf"/>
</dbReference>
<evidence type="ECO:0000256" key="10">
    <source>
        <dbReference type="ARBA" id="ARBA00034345"/>
    </source>
</evidence>
<comment type="subcellular location">
    <subcellularLocation>
        <location evidence="1">Cytoplasm</location>
    </subcellularLocation>
</comment>
<comment type="pathway">
    <text evidence="7">Sulfur metabolism; dibenzothiophene degradation.</text>
</comment>
<dbReference type="Pfam" id="PF08028">
    <property type="entry name" value="Acyl-CoA_dh_2"/>
    <property type="match status" value="1"/>
</dbReference>
<reference evidence="17 18" key="1">
    <citation type="submission" date="2018-08" db="EMBL/GenBank/DDBJ databases">
        <title>Bacillus jemisoniae sp. nov., Bacillus chryseoplanitiae sp. nov., Bacillus resnikiae sp. nov., and Bacillus frankliniae sp. nov., isolated from Viking spacecraft and associated surfaces.</title>
        <authorList>
            <person name="Seuylemezian A."/>
            <person name="Vaishampayan P."/>
        </authorList>
    </citation>
    <scope>NUCLEOTIDE SEQUENCE [LARGE SCALE GENOMIC DNA]</scope>
    <source>
        <strain evidence="17 18">MA001</strain>
    </source>
</reference>
<keyword evidence="3" id="KW-0288">FMN</keyword>
<feature type="domain" description="Acyl-CoA dehydrogenase/oxidase N-terminal" evidence="15">
    <location>
        <begin position="6"/>
        <end position="105"/>
    </location>
</feature>
<protein>
    <recommendedName>
        <fullName evidence="10">Dibenzothiophene monooxygenase</fullName>
        <ecNumber evidence="9">1.14.14.21</ecNumber>
    </recommendedName>
</protein>
<comment type="catalytic activity">
    <reaction evidence="11">
        <text>dibenzothiophene + FMNH2 + O2 = dibenzothiophene 5-oxide + FMN + H2O + H(+)</text>
        <dbReference type="Rhea" id="RHEA:49076"/>
        <dbReference type="ChEBI" id="CHEBI:15377"/>
        <dbReference type="ChEBI" id="CHEBI:15378"/>
        <dbReference type="ChEBI" id="CHEBI:15379"/>
        <dbReference type="ChEBI" id="CHEBI:23681"/>
        <dbReference type="ChEBI" id="CHEBI:23683"/>
        <dbReference type="ChEBI" id="CHEBI:57618"/>
        <dbReference type="ChEBI" id="CHEBI:58210"/>
    </reaction>
</comment>
<gene>
    <name evidence="17" type="ORF">D1953_19865</name>
</gene>
<dbReference type="EMBL" id="QWVS01000059">
    <property type="protein sequence ID" value="RID81848.1"/>
    <property type="molecule type" value="Genomic_DNA"/>
</dbReference>
<evidence type="ECO:0000256" key="2">
    <source>
        <dbReference type="ARBA" id="ARBA00022630"/>
    </source>
</evidence>
<dbReference type="PIRSF" id="PIRSF016578">
    <property type="entry name" value="HsaA"/>
    <property type="match status" value="1"/>
</dbReference>
<keyword evidence="4" id="KW-0547">Nucleotide-binding</keyword>
<evidence type="ECO:0000256" key="12">
    <source>
        <dbReference type="ARBA" id="ARBA00048445"/>
    </source>
</evidence>
<feature type="domain" description="Acyl-CoA dehydrogenase C-terminal" evidence="16">
    <location>
        <begin position="236"/>
        <end position="367"/>
    </location>
</feature>
<dbReference type="FunFam" id="2.40.110.10:FF:000020">
    <property type="entry name" value="Putative acyl-CoA dehydrogenase YdbM"/>
    <property type="match status" value="1"/>
</dbReference>
<dbReference type="RefSeq" id="WP_119118887.1">
    <property type="nucleotide sequence ID" value="NZ_QWVS01000059.1"/>
</dbReference>
<dbReference type="InterPro" id="IPR013107">
    <property type="entry name" value="Acyl-CoA_DH_C"/>
</dbReference>
<dbReference type="GO" id="GO:0005737">
    <property type="term" value="C:cytoplasm"/>
    <property type="evidence" value="ECO:0007669"/>
    <property type="project" value="UniProtKB-SubCell"/>
</dbReference>
<keyword evidence="18" id="KW-1185">Reference proteome</keyword>
<keyword evidence="2" id="KW-0285">Flavoprotein</keyword>
<evidence type="ECO:0000256" key="4">
    <source>
        <dbReference type="ARBA" id="ARBA00022741"/>
    </source>
</evidence>
<evidence type="ECO:0000256" key="3">
    <source>
        <dbReference type="ARBA" id="ARBA00022643"/>
    </source>
</evidence>
<evidence type="ECO:0000256" key="11">
    <source>
        <dbReference type="ARBA" id="ARBA00047859"/>
    </source>
</evidence>
<keyword evidence="5" id="KW-0560">Oxidoreductase</keyword>
<dbReference type="InterPro" id="IPR036250">
    <property type="entry name" value="AcylCo_DH-like_C"/>
</dbReference>
<dbReference type="InterPro" id="IPR037069">
    <property type="entry name" value="AcylCoA_DH/ox_N_sf"/>
</dbReference>
<comment type="catalytic activity">
    <reaction evidence="12">
        <text>dibenzothiophene 5-oxide + FMNH2 + O2 = dibenzothiophene 5,5-dioxide + FMN + H2O + H(+)</text>
        <dbReference type="Rhea" id="RHEA:49080"/>
        <dbReference type="ChEBI" id="CHEBI:15377"/>
        <dbReference type="ChEBI" id="CHEBI:15378"/>
        <dbReference type="ChEBI" id="CHEBI:15379"/>
        <dbReference type="ChEBI" id="CHEBI:23683"/>
        <dbReference type="ChEBI" id="CHEBI:57618"/>
        <dbReference type="ChEBI" id="CHEBI:58210"/>
        <dbReference type="ChEBI" id="CHEBI:90356"/>
    </reaction>
</comment>
<dbReference type="Gene3D" id="1.20.140.10">
    <property type="entry name" value="Butyryl-CoA Dehydrogenase, subunit A, domain 3"/>
    <property type="match status" value="1"/>
</dbReference>
<evidence type="ECO:0000313" key="17">
    <source>
        <dbReference type="EMBL" id="RID81848.1"/>
    </source>
</evidence>
<organism evidence="17 18">
    <name type="scientific">Peribacillus asahii</name>
    <dbReference type="NCBI Taxonomy" id="228899"/>
    <lineage>
        <taxon>Bacteria</taxon>
        <taxon>Bacillati</taxon>
        <taxon>Bacillota</taxon>
        <taxon>Bacilli</taxon>
        <taxon>Bacillales</taxon>
        <taxon>Bacillaceae</taxon>
        <taxon>Peribacillus</taxon>
    </lineage>
</organism>
<dbReference type="GO" id="GO:0004497">
    <property type="term" value="F:monooxygenase activity"/>
    <property type="evidence" value="ECO:0007669"/>
    <property type="project" value="UniProtKB-KW"/>
</dbReference>
<evidence type="ECO:0000256" key="7">
    <source>
        <dbReference type="ARBA" id="ARBA00034307"/>
    </source>
</evidence>
<comment type="similarity">
    <text evidence="8">Belongs to the DszC flavin monooxygenase family.</text>
</comment>
<keyword evidence="6 17" id="KW-0503">Monooxygenase</keyword>
<evidence type="ECO:0000256" key="1">
    <source>
        <dbReference type="ARBA" id="ARBA00004496"/>
    </source>
</evidence>
<sequence>MLVEKAQKLQDIVKSLTEEFAKTASERDKRGGTAKEERDLIRHSGLLRLTAPEQYGGYGENWKRVLHITREMAKVDSSVAHLFGYHFLCLASVELYGTPEQVDYFTKETVENNYFWGNAFNPLDTHVTATKGDNGWVINGKKSFCSGAVDSDRLLISAQKDDGSGVLVAVIPTNRGGVLLGHDWDSFGQRQTDSGSVTFEQVIVHDAEVLDAYEATDSNLFATVRTHIAQSILIHVLLGTAEGAFEVAKDYTKTKTRPWVTSHVDAAINDPYNIYHYGDLFVKLKAADALVHISNELLDNTWALKTSITEEQRGECSIAIATAKVQVVQTALDVTSRVFQMMGARATSAQYNFDRYWRNVRTHTLHDPIDYKIRDLGQYTLNNQYPEISAYS</sequence>
<proteinExistence type="inferred from homology"/>
<dbReference type="InterPro" id="IPR013786">
    <property type="entry name" value="AcylCoA_DH/ox_N"/>
</dbReference>
<dbReference type="GO" id="GO:0008470">
    <property type="term" value="F:3-methylbutanoyl-CoA dehydrogenase activity"/>
    <property type="evidence" value="ECO:0007669"/>
    <property type="project" value="TreeGrafter"/>
</dbReference>
<evidence type="ECO:0000256" key="9">
    <source>
        <dbReference type="ARBA" id="ARBA00034328"/>
    </source>
</evidence>
<name>A0A398AYR9_9BACI</name>
<dbReference type="Pfam" id="PF02771">
    <property type="entry name" value="Acyl-CoA_dh_N"/>
    <property type="match status" value="1"/>
</dbReference>
<accession>A0A398AYR9</accession>
<dbReference type="GO" id="GO:0006552">
    <property type="term" value="P:L-leucine catabolic process"/>
    <property type="evidence" value="ECO:0007669"/>
    <property type="project" value="TreeGrafter"/>
</dbReference>
<dbReference type="Pfam" id="PF02770">
    <property type="entry name" value="Acyl-CoA_dh_M"/>
    <property type="match status" value="1"/>
</dbReference>
<dbReference type="InterPro" id="IPR009100">
    <property type="entry name" value="AcylCoA_DH/oxidase_NM_dom_sf"/>
</dbReference>
<evidence type="ECO:0000256" key="8">
    <source>
        <dbReference type="ARBA" id="ARBA00034317"/>
    </source>
</evidence>
<dbReference type="Proteomes" id="UP000266016">
    <property type="component" value="Unassembled WGS sequence"/>
</dbReference>
<evidence type="ECO:0000259" key="15">
    <source>
        <dbReference type="Pfam" id="PF02771"/>
    </source>
</evidence>
<evidence type="ECO:0000313" key="18">
    <source>
        <dbReference type="Proteomes" id="UP000266016"/>
    </source>
</evidence>
<dbReference type="GO" id="GO:0050660">
    <property type="term" value="F:flavin adenine dinucleotide binding"/>
    <property type="evidence" value="ECO:0007669"/>
    <property type="project" value="InterPro"/>
</dbReference>
<comment type="caution">
    <text evidence="17">The sequence shown here is derived from an EMBL/GenBank/DDBJ whole genome shotgun (WGS) entry which is preliminary data.</text>
</comment>
<evidence type="ECO:0000259" key="14">
    <source>
        <dbReference type="Pfam" id="PF02770"/>
    </source>
</evidence>
<dbReference type="Gene3D" id="1.10.540.10">
    <property type="entry name" value="Acyl-CoA dehydrogenase/oxidase, N-terminal domain"/>
    <property type="match status" value="1"/>
</dbReference>
<dbReference type="PANTHER" id="PTHR43884:SF12">
    <property type="entry name" value="ISOVALERYL-COA DEHYDROGENASE, MITOCHONDRIAL-RELATED"/>
    <property type="match status" value="1"/>
</dbReference>
<feature type="domain" description="Acyl-CoA oxidase/dehydrogenase middle" evidence="14">
    <location>
        <begin position="127"/>
        <end position="202"/>
    </location>
</feature>
<evidence type="ECO:0000256" key="13">
    <source>
        <dbReference type="ARBA" id="ARBA00049456"/>
    </source>
</evidence>
<dbReference type="SUPFAM" id="SSF56645">
    <property type="entry name" value="Acyl-CoA dehydrogenase NM domain-like"/>
    <property type="match status" value="1"/>
</dbReference>
<dbReference type="InterPro" id="IPR006091">
    <property type="entry name" value="Acyl-CoA_Oxase/DH_mid-dom"/>
</dbReference>